<dbReference type="PATRIC" id="fig|1562462.4.peg.1567"/>
<dbReference type="PROSITE" id="PS01125">
    <property type="entry name" value="ROK"/>
    <property type="match status" value="1"/>
</dbReference>
<dbReference type="GO" id="GO:0005524">
    <property type="term" value="F:ATP binding"/>
    <property type="evidence" value="ECO:0007669"/>
    <property type="project" value="UniProtKB-KW"/>
</dbReference>
<dbReference type="STRING" id="1528099.AL705_07680"/>
<accession>A0A0M4MD02</accession>
<sequence length="319" mass="34147">MTNTIGIDVGGTSLRASVVDEHGRILDRERVPTPHAVYSLEDALTSVVERLAKRNKVEAVGLAVAAFLDADRSTVRFAPHLPWRNAHVRERMEERLGMPVVVEHDCNSAAWAEYNYGASVGGNYVVTFAIGTGIGGALIYNNELFRGAYGTAPEFGHLQVVPNGRPCSCGKLGCLERYCSGTALVDTALELMVSHPDIPTVLGKDVTPESELTGRRVMEAAREHDRIAEMALDEFGYWLGIGLATVADVFDPDLIVVGGGVGSAGDQFLSHAREVYASHVTGAGYRPLATIKQAELGDDAGQVGAADLARRFLLEQSGN</sequence>
<evidence type="ECO:0000313" key="9">
    <source>
        <dbReference type="EMBL" id="ALE19425.1"/>
    </source>
</evidence>
<dbReference type="Proteomes" id="UP000068137">
    <property type="component" value="Chromosome"/>
</dbReference>
<evidence type="ECO:0000256" key="6">
    <source>
        <dbReference type="ARBA" id="ARBA00022777"/>
    </source>
</evidence>
<gene>
    <name evidence="9" type="ORF">AL705_07680</name>
</gene>
<keyword evidence="6 9" id="KW-0418">Kinase</keyword>
<dbReference type="OrthoDB" id="9810372at2"/>
<dbReference type="InterPro" id="IPR043129">
    <property type="entry name" value="ATPase_NBD"/>
</dbReference>
<dbReference type="KEGG" id="cbq:AL705_07680"/>
<dbReference type="Pfam" id="PF00480">
    <property type="entry name" value="ROK"/>
    <property type="match status" value="1"/>
</dbReference>
<keyword evidence="5" id="KW-0547">Nucleotide-binding</keyword>
<organism evidence="9 10">
    <name type="scientific">Lawsonella clevelandensis</name>
    <dbReference type="NCBI Taxonomy" id="1528099"/>
    <lineage>
        <taxon>Bacteria</taxon>
        <taxon>Bacillati</taxon>
        <taxon>Actinomycetota</taxon>
        <taxon>Actinomycetes</taxon>
        <taxon>Mycobacteriales</taxon>
        <taxon>Lawsonellaceae</taxon>
        <taxon>Lawsonella</taxon>
    </lineage>
</organism>
<evidence type="ECO:0000256" key="3">
    <source>
        <dbReference type="ARBA" id="ARBA00014701"/>
    </source>
</evidence>
<dbReference type="Gene3D" id="3.30.420.40">
    <property type="match status" value="2"/>
</dbReference>
<evidence type="ECO:0000256" key="1">
    <source>
        <dbReference type="ARBA" id="ARBA00006479"/>
    </source>
</evidence>
<evidence type="ECO:0000256" key="5">
    <source>
        <dbReference type="ARBA" id="ARBA00022741"/>
    </source>
</evidence>
<keyword evidence="4" id="KW-0808">Transferase</keyword>
<reference evidence="9 10" key="1">
    <citation type="journal article" date="2015" name="Genome Announc.">
        <title>Complete Genome Sequences for Two Strains of a Novel Fastidious, Partially Acid-Fast, Gram-Positive Corynebacterineae Bacterium, Derived from Human Clinical Samples.</title>
        <authorList>
            <person name="Nicholson A.C."/>
            <person name="Bell M."/>
            <person name="Humrighouse B.W."/>
            <person name="McQuiston J.R."/>
        </authorList>
    </citation>
    <scope>NUCLEOTIDE SEQUENCE [LARGE SCALE GENOMIC DNA]</scope>
    <source>
        <strain evidence="9 10">X1698</strain>
    </source>
</reference>
<dbReference type="EC" id="2.7.1.2" evidence="2"/>
<evidence type="ECO:0000256" key="7">
    <source>
        <dbReference type="ARBA" id="ARBA00022840"/>
    </source>
</evidence>
<dbReference type="PANTHER" id="PTHR18964:SF173">
    <property type="entry name" value="GLUCOKINASE"/>
    <property type="match status" value="1"/>
</dbReference>
<protein>
    <recommendedName>
        <fullName evidence="3">Glucokinase</fullName>
        <ecNumber evidence="2">2.7.1.2</ecNumber>
    </recommendedName>
    <alternativeName>
        <fullName evidence="8">Glucose kinase</fullName>
    </alternativeName>
</protein>
<dbReference type="GO" id="GO:0005737">
    <property type="term" value="C:cytoplasm"/>
    <property type="evidence" value="ECO:0007669"/>
    <property type="project" value="InterPro"/>
</dbReference>
<evidence type="ECO:0000256" key="4">
    <source>
        <dbReference type="ARBA" id="ARBA00022679"/>
    </source>
</evidence>
<dbReference type="AlphaFoldDB" id="A0A0M4MD02"/>
<dbReference type="GO" id="GO:0004340">
    <property type="term" value="F:glucokinase activity"/>
    <property type="evidence" value="ECO:0007669"/>
    <property type="project" value="UniProtKB-EC"/>
</dbReference>
<dbReference type="InterPro" id="IPR049874">
    <property type="entry name" value="ROK_cs"/>
</dbReference>
<dbReference type="CDD" id="cd24061">
    <property type="entry name" value="ASKHA_NBD_ROK_SgGLK-like"/>
    <property type="match status" value="1"/>
</dbReference>
<dbReference type="InterPro" id="IPR004654">
    <property type="entry name" value="ROK_glcA"/>
</dbReference>
<dbReference type="RefSeq" id="WP_053962503.1">
    <property type="nucleotide sequence ID" value="NZ_CAJPTR010000004.1"/>
</dbReference>
<proteinExistence type="inferred from homology"/>
<evidence type="ECO:0000313" key="10">
    <source>
        <dbReference type="Proteomes" id="UP000068137"/>
    </source>
</evidence>
<dbReference type="SUPFAM" id="SSF53067">
    <property type="entry name" value="Actin-like ATPase domain"/>
    <property type="match status" value="1"/>
</dbReference>
<evidence type="ECO:0000256" key="8">
    <source>
        <dbReference type="ARBA" id="ARBA00032386"/>
    </source>
</evidence>
<name>A0A0M4MD02_9ACTN</name>
<dbReference type="InterPro" id="IPR000600">
    <property type="entry name" value="ROK"/>
</dbReference>
<dbReference type="GO" id="GO:0006096">
    <property type="term" value="P:glycolytic process"/>
    <property type="evidence" value="ECO:0007669"/>
    <property type="project" value="InterPro"/>
</dbReference>
<comment type="similarity">
    <text evidence="1">Belongs to the ROK (NagC/XylR) family.</text>
</comment>
<dbReference type="EMBL" id="CP012390">
    <property type="protein sequence ID" value="ALE19425.1"/>
    <property type="molecule type" value="Genomic_DNA"/>
</dbReference>
<evidence type="ECO:0000256" key="2">
    <source>
        <dbReference type="ARBA" id="ARBA00012323"/>
    </source>
</evidence>
<dbReference type="NCBIfam" id="TIGR00744">
    <property type="entry name" value="ROK_glcA_fam"/>
    <property type="match status" value="1"/>
</dbReference>
<keyword evidence="7" id="KW-0067">ATP-binding</keyword>
<dbReference type="PANTHER" id="PTHR18964">
    <property type="entry name" value="ROK (REPRESSOR, ORF, KINASE) FAMILY"/>
    <property type="match status" value="1"/>
</dbReference>